<feature type="transmembrane region" description="Helical" evidence="6">
    <location>
        <begin position="217"/>
        <end position="237"/>
    </location>
</feature>
<dbReference type="RefSeq" id="XP_025359914.1">
    <property type="nucleotide sequence ID" value="XM_025506915.1"/>
</dbReference>
<organism evidence="7 8">
    <name type="scientific">Jaminaea rosea</name>
    <dbReference type="NCBI Taxonomy" id="1569628"/>
    <lineage>
        <taxon>Eukaryota</taxon>
        <taxon>Fungi</taxon>
        <taxon>Dikarya</taxon>
        <taxon>Basidiomycota</taxon>
        <taxon>Ustilaginomycotina</taxon>
        <taxon>Exobasidiomycetes</taxon>
        <taxon>Microstromatales</taxon>
        <taxon>Microstromatales incertae sedis</taxon>
        <taxon>Jaminaea</taxon>
    </lineage>
</organism>
<feature type="compositionally biased region" description="Low complexity" evidence="5">
    <location>
        <begin position="1"/>
        <end position="55"/>
    </location>
</feature>
<accession>A0A316UJ38</accession>
<dbReference type="AlphaFoldDB" id="A0A316UJ38"/>
<keyword evidence="2 6" id="KW-0812">Transmembrane</keyword>
<reference evidence="7 8" key="1">
    <citation type="journal article" date="2018" name="Mol. Biol. Evol.">
        <title>Broad Genomic Sampling Reveals a Smut Pathogenic Ancestry of the Fungal Clade Ustilaginomycotina.</title>
        <authorList>
            <person name="Kijpornyongpan T."/>
            <person name="Mondo S.J."/>
            <person name="Barry K."/>
            <person name="Sandor L."/>
            <person name="Lee J."/>
            <person name="Lipzen A."/>
            <person name="Pangilinan J."/>
            <person name="LaButti K."/>
            <person name="Hainaut M."/>
            <person name="Henrissat B."/>
            <person name="Grigoriev I.V."/>
            <person name="Spatafora J.W."/>
            <person name="Aime M.C."/>
        </authorList>
    </citation>
    <scope>NUCLEOTIDE SEQUENCE [LARGE SCALE GENOMIC DNA]</scope>
    <source>
        <strain evidence="7 8">MCA 5214</strain>
    </source>
</reference>
<sequence>MTATASSSALPASLGGSSSAAGSSNSNTSSSQAVAGVGALSAGVASPASSSSSASTVRHMASDNAAQSSARASEGGKDRPTHRRRASSIVVVKKIEQSPEELLDQSAGFNANADWVNYKGAWVIHVVLIMFGKILLDVVPGMPQDLSWTLVNLGYDTLSFIMFHHVTGTPFDSNAGAYDQLTLWEQIDEGAQYTPAKKWLTSVPIGVFLISTHYTRFNLALFALNFVACIIVIFPKLPILDRLRFKVLPGMRSNFASGANSPYPSRPNTPAVPESHSRGGSAY</sequence>
<evidence type="ECO:0000313" key="8">
    <source>
        <dbReference type="Proteomes" id="UP000245884"/>
    </source>
</evidence>
<evidence type="ECO:0000313" key="7">
    <source>
        <dbReference type="EMBL" id="PWN25302.1"/>
    </source>
</evidence>
<keyword evidence="3 6" id="KW-1133">Transmembrane helix</keyword>
<evidence type="ECO:0000256" key="5">
    <source>
        <dbReference type="SAM" id="MobiDB-lite"/>
    </source>
</evidence>
<protein>
    <submittedName>
        <fullName evidence="7">ORMDL-domain-containing protein</fullName>
    </submittedName>
</protein>
<dbReference type="GO" id="GO:0005789">
    <property type="term" value="C:endoplasmic reticulum membrane"/>
    <property type="evidence" value="ECO:0007669"/>
    <property type="project" value="InterPro"/>
</dbReference>
<dbReference type="OrthoDB" id="1932233at2759"/>
<evidence type="ECO:0000256" key="1">
    <source>
        <dbReference type="ARBA" id="ARBA00004141"/>
    </source>
</evidence>
<evidence type="ECO:0000256" key="3">
    <source>
        <dbReference type="ARBA" id="ARBA00022989"/>
    </source>
</evidence>
<dbReference type="PANTHER" id="PTHR12665">
    <property type="entry name" value="ORMDL PROTEINS"/>
    <property type="match status" value="1"/>
</dbReference>
<evidence type="ECO:0000256" key="6">
    <source>
        <dbReference type="SAM" id="Phobius"/>
    </source>
</evidence>
<dbReference type="InterPro" id="IPR007203">
    <property type="entry name" value="ORMDL"/>
</dbReference>
<evidence type="ECO:0000256" key="4">
    <source>
        <dbReference type="ARBA" id="ARBA00023136"/>
    </source>
</evidence>
<name>A0A316UJ38_9BASI</name>
<dbReference type="EMBL" id="KZ819676">
    <property type="protein sequence ID" value="PWN25302.1"/>
    <property type="molecule type" value="Genomic_DNA"/>
</dbReference>
<comment type="subcellular location">
    <subcellularLocation>
        <location evidence="1">Membrane</location>
        <topology evidence="1">Multi-pass membrane protein</topology>
    </subcellularLocation>
</comment>
<feature type="region of interest" description="Disordered" evidence="5">
    <location>
        <begin position="259"/>
        <end position="283"/>
    </location>
</feature>
<keyword evidence="8" id="KW-1185">Reference proteome</keyword>
<keyword evidence="4 6" id="KW-0472">Membrane</keyword>
<dbReference type="GeneID" id="37028738"/>
<feature type="compositionally biased region" description="Polar residues" evidence="5">
    <location>
        <begin position="259"/>
        <end position="268"/>
    </location>
</feature>
<dbReference type="STRING" id="1569628.A0A316UJ38"/>
<dbReference type="Pfam" id="PF04061">
    <property type="entry name" value="ORMDL"/>
    <property type="match status" value="1"/>
</dbReference>
<gene>
    <name evidence="7" type="ORF">BDZ90DRAFT_234150</name>
</gene>
<dbReference type="Proteomes" id="UP000245884">
    <property type="component" value="Unassembled WGS sequence"/>
</dbReference>
<proteinExistence type="predicted"/>
<feature type="region of interest" description="Disordered" evidence="5">
    <location>
        <begin position="1"/>
        <end position="89"/>
    </location>
</feature>
<evidence type="ECO:0000256" key="2">
    <source>
        <dbReference type="ARBA" id="ARBA00022692"/>
    </source>
</evidence>